<gene>
    <name evidence="1" type="ORF">ACJIZ3_017119</name>
</gene>
<reference evidence="1 2" key="1">
    <citation type="submission" date="2024-12" db="EMBL/GenBank/DDBJ databases">
        <title>The unique morphological basis and parallel evolutionary history of personate flowers in Penstemon.</title>
        <authorList>
            <person name="Depatie T.H."/>
            <person name="Wessinger C.A."/>
        </authorList>
    </citation>
    <scope>NUCLEOTIDE SEQUENCE [LARGE SCALE GENOMIC DNA]</scope>
    <source>
        <strain evidence="1">WTNN_2</strain>
        <tissue evidence="1">Leaf</tissue>
    </source>
</reference>
<evidence type="ECO:0000313" key="2">
    <source>
        <dbReference type="Proteomes" id="UP001634393"/>
    </source>
</evidence>
<dbReference type="Proteomes" id="UP001634393">
    <property type="component" value="Unassembled WGS sequence"/>
</dbReference>
<sequence>MAVSSVENQELKGNSIYFTDDYWDRMDEDYCYGGHDMGIFSLEDGTIEPLFYSNQQRYEPSPFWISLS</sequence>
<organism evidence="1 2">
    <name type="scientific">Penstemon smallii</name>
    <dbReference type="NCBI Taxonomy" id="265156"/>
    <lineage>
        <taxon>Eukaryota</taxon>
        <taxon>Viridiplantae</taxon>
        <taxon>Streptophyta</taxon>
        <taxon>Embryophyta</taxon>
        <taxon>Tracheophyta</taxon>
        <taxon>Spermatophyta</taxon>
        <taxon>Magnoliopsida</taxon>
        <taxon>eudicotyledons</taxon>
        <taxon>Gunneridae</taxon>
        <taxon>Pentapetalae</taxon>
        <taxon>asterids</taxon>
        <taxon>lamiids</taxon>
        <taxon>Lamiales</taxon>
        <taxon>Plantaginaceae</taxon>
        <taxon>Cheloneae</taxon>
        <taxon>Penstemon</taxon>
    </lineage>
</organism>
<comment type="caution">
    <text evidence="1">The sequence shown here is derived from an EMBL/GenBank/DDBJ whole genome shotgun (WGS) entry which is preliminary data.</text>
</comment>
<dbReference type="AlphaFoldDB" id="A0ABD3SUM8"/>
<name>A0ABD3SUM8_9LAMI</name>
<evidence type="ECO:0008006" key="3">
    <source>
        <dbReference type="Google" id="ProtNLM"/>
    </source>
</evidence>
<dbReference type="EMBL" id="JBJXBP010000005">
    <property type="protein sequence ID" value="KAL3828317.1"/>
    <property type="molecule type" value="Genomic_DNA"/>
</dbReference>
<keyword evidence="2" id="KW-1185">Reference proteome</keyword>
<protein>
    <recommendedName>
        <fullName evidence="3">DUF295 domain-containing protein</fullName>
    </recommendedName>
</protein>
<evidence type="ECO:0000313" key="1">
    <source>
        <dbReference type="EMBL" id="KAL3828317.1"/>
    </source>
</evidence>
<accession>A0ABD3SUM8</accession>
<proteinExistence type="predicted"/>